<dbReference type="AlphaFoldDB" id="A0A0D1YQ23"/>
<dbReference type="Proteomes" id="UP000053599">
    <property type="component" value="Unassembled WGS sequence"/>
</dbReference>
<evidence type="ECO:0000313" key="2">
    <source>
        <dbReference type="Proteomes" id="UP000053599"/>
    </source>
</evidence>
<accession>A0A0D1YQ23</accession>
<reference evidence="1 2" key="1">
    <citation type="submission" date="2015-01" db="EMBL/GenBank/DDBJ databases">
        <title>The Genome Sequence of Exophiala sideris CBS121828.</title>
        <authorList>
            <consortium name="The Broad Institute Genomics Platform"/>
            <person name="Cuomo C."/>
            <person name="de Hoog S."/>
            <person name="Gorbushina A."/>
            <person name="Stielow B."/>
            <person name="Teixiera M."/>
            <person name="Abouelleil A."/>
            <person name="Chapman S.B."/>
            <person name="Priest M."/>
            <person name="Young S.K."/>
            <person name="Wortman J."/>
            <person name="Nusbaum C."/>
            <person name="Birren B."/>
        </authorList>
    </citation>
    <scope>NUCLEOTIDE SEQUENCE [LARGE SCALE GENOMIC DNA]</scope>
    <source>
        <strain evidence="1 2">CBS 121828</strain>
    </source>
</reference>
<protein>
    <submittedName>
        <fullName evidence="1">Uncharacterized protein</fullName>
    </submittedName>
</protein>
<gene>
    <name evidence="1" type="ORF">PV11_08904</name>
</gene>
<dbReference type="HOGENOM" id="CLU_1326388_0_0_1"/>
<proteinExistence type="predicted"/>
<dbReference type="EMBL" id="KN846954">
    <property type="protein sequence ID" value="KIV77068.1"/>
    <property type="molecule type" value="Genomic_DNA"/>
</dbReference>
<evidence type="ECO:0000313" key="1">
    <source>
        <dbReference type="EMBL" id="KIV77068.1"/>
    </source>
</evidence>
<sequence>MQEGLFECTSSRNQTIRTCPYTGGPSSRPLASIHIKFSRCVRPISIYLRKHISQEVLIGEPARGNNIGLLNTSLPVKSRELLITSSLFNSSGLLHAIDLLRLCCRTPPAYLLPSRLALLAVLLTAPLLGTLVGHLPSMSYGFIRHVWRWWPKQGRVSHWRRLQKAAFTWCWRHWKRRPPRHHLAVKALGWWKSWSSPLKLRKVTHGR</sequence>
<organism evidence="1 2">
    <name type="scientific">Exophiala sideris</name>
    <dbReference type="NCBI Taxonomy" id="1016849"/>
    <lineage>
        <taxon>Eukaryota</taxon>
        <taxon>Fungi</taxon>
        <taxon>Dikarya</taxon>
        <taxon>Ascomycota</taxon>
        <taxon>Pezizomycotina</taxon>
        <taxon>Eurotiomycetes</taxon>
        <taxon>Chaetothyriomycetidae</taxon>
        <taxon>Chaetothyriales</taxon>
        <taxon>Herpotrichiellaceae</taxon>
        <taxon>Exophiala</taxon>
    </lineage>
</organism>
<name>A0A0D1YQ23_9EURO</name>